<dbReference type="Pfam" id="PF01895">
    <property type="entry name" value="PhoU"/>
    <property type="match status" value="2"/>
</dbReference>
<keyword evidence="2" id="KW-0813">Transport</keyword>
<dbReference type="SUPFAM" id="SSF109755">
    <property type="entry name" value="PhoU-like"/>
    <property type="match status" value="1"/>
</dbReference>
<evidence type="ECO:0000256" key="2">
    <source>
        <dbReference type="PIRNR" id="PIRNR003107"/>
    </source>
</evidence>
<dbReference type="RefSeq" id="WP_238242948.1">
    <property type="nucleotide sequence ID" value="NZ_BPQP01000014.1"/>
</dbReference>
<sequence length="239" mass="26663">MSEHIVSSYDAELENLRRSISEMGGIAEKMMTDASHALVRRDSNLAQAVIAADKRLDALQRDIEERAILLIAKRQPLAIDLRETVSAIRVSNDLERIGDLAKNVAKRVVAIAGEIQPQKVVIGVQHMSDLVQEQLKDVLDAFASRDVKAAHDVWERDSAIDALYNSLFRELLTYMMEDPRNISFCTHLLFCAKNIERIGDHTTNVAETIHYLVTGQNLLEERPKDDASNYATVGLPASA</sequence>
<keyword evidence="2" id="KW-0592">Phosphate transport</keyword>
<reference evidence="4" key="1">
    <citation type="journal article" date="2021" name="Front. Microbiol.">
        <title>Comprehensive Comparative Genomics and Phenotyping of Methylobacterium Species.</title>
        <authorList>
            <person name="Alessa O."/>
            <person name="Ogura Y."/>
            <person name="Fujitani Y."/>
            <person name="Takami H."/>
            <person name="Hayashi T."/>
            <person name="Sahin N."/>
            <person name="Tani A."/>
        </authorList>
    </citation>
    <scope>NUCLEOTIDE SEQUENCE</scope>
    <source>
        <strain evidence="4">DSM 19015</strain>
    </source>
</reference>
<dbReference type="InterPro" id="IPR028366">
    <property type="entry name" value="PhoU"/>
</dbReference>
<dbReference type="NCBIfam" id="TIGR02135">
    <property type="entry name" value="phoU_full"/>
    <property type="match status" value="1"/>
</dbReference>
<name>A0ABQ4RW69_9HYPH</name>
<feature type="domain" description="PhoU" evidence="3">
    <location>
        <begin position="125"/>
        <end position="208"/>
    </location>
</feature>
<evidence type="ECO:0000259" key="3">
    <source>
        <dbReference type="Pfam" id="PF01895"/>
    </source>
</evidence>
<dbReference type="EMBL" id="BPQP01000014">
    <property type="protein sequence ID" value="GJD93750.1"/>
    <property type="molecule type" value="Genomic_DNA"/>
</dbReference>
<dbReference type="PIRSF" id="PIRSF003107">
    <property type="entry name" value="PhoU"/>
    <property type="match status" value="1"/>
</dbReference>
<comment type="caution">
    <text evidence="4">The sequence shown here is derived from an EMBL/GenBank/DDBJ whole genome shotgun (WGS) entry which is preliminary data.</text>
</comment>
<reference evidence="4" key="2">
    <citation type="submission" date="2021-08" db="EMBL/GenBank/DDBJ databases">
        <authorList>
            <person name="Tani A."/>
            <person name="Ola A."/>
            <person name="Ogura Y."/>
            <person name="Katsura K."/>
            <person name="Hayashi T."/>
        </authorList>
    </citation>
    <scope>NUCLEOTIDE SEQUENCE</scope>
    <source>
        <strain evidence="4">DSM 19015</strain>
    </source>
</reference>
<dbReference type="PANTHER" id="PTHR42930">
    <property type="entry name" value="PHOSPHATE-SPECIFIC TRANSPORT SYSTEM ACCESSORY PROTEIN PHOU"/>
    <property type="match status" value="1"/>
</dbReference>
<dbReference type="InterPro" id="IPR026022">
    <property type="entry name" value="PhoU_dom"/>
</dbReference>
<keyword evidence="5" id="KW-1185">Reference proteome</keyword>
<comment type="subunit">
    <text evidence="2">Homodimer.</text>
</comment>
<dbReference type="InterPro" id="IPR038078">
    <property type="entry name" value="PhoU-like_sf"/>
</dbReference>
<organism evidence="4 5">
    <name type="scientific">Methylobacterium iners</name>
    <dbReference type="NCBI Taxonomy" id="418707"/>
    <lineage>
        <taxon>Bacteria</taxon>
        <taxon>Pseudomonadati</taxon>
        <taxon>Pseudomonadota</taxon>
        <taxon>Alphaproteobacteria</taxon>
        <taxon>Hyphomicrobiales</taxon>
        <taxon>Methylobacteriaceae</taxon>
        <taxon>Methylobacterium</taxon>
    </lineage>
</organism>
<proteinExistence type="inferred from homology"/>
<dbReference type="Gene3D" id="1.20.58.220">
    <property type="entry name" value="Phosphate transport system protein phou homolog 2, domain 2"/>
    <property type="match status" value="2"/>
</dbReference>
<keyword evidence="2" id="KW-0963">Cytoplasm</keyword>
<comment type="function">
    <text evidence="2">Plays a role in the regulation of phosphate uptake.</text>
</comment>
<comment type="subcellular location">
    <subcellularLocation>
        <location evidence="2">Cytoplasm</location>
    </subcellularLocation>
</comment>
<gene>
    <name evidence="4" type="primary">phoU</name>
    <name evidence="4" type="ORF">OCOJLMKI_0946</name>
</gene>
<feature type="domain" description="PhoU" evidence="3">
    <location>
        <begin position="20"/>
        <end position="108"/>
    </location>
</feature>
<evidence type="ECO:0000256" key="1">
    <source>
        <dbReference type="ARBA" id="ARBA00008107"/>
    </source>
</evidence>
<protein>
    <recommendedName>
        <fullName evidence="2">Phosphate-specific transport system accessory protein PhoU</fullName>
    </recommendedName>
</protein>
<dbReference type="Proteomes" id="UP001055125">
    <property type="component" value="Unassembled WGS sequence"/>
</dbReference>
<comment type="similarity">
    <text evidence="1 2">Belongs to the PhoU family.</text>
</comment>
<accession>A0ABQ4RW69</accession>
<dbReference type="PANTHER" id="PTHR42930:SF3">
    <property type="entry name" value="PHOSPHATE-SPECIFIC TRANSPORT SYSTEM ACCESSORY PROTEIN PHOU"/>
    <property type="match status" value="1"/>
</dbReference>
<evidence type="ECO:0000313" key="5">
    <source>
        <dbReference type="Proteomes" id="UP001055125"/>
    </source>
</evidence>
<evidence type="ECO:0000313" key="4">
    <source>
        <dbReference type="EMBL" id="GJD93750.1"/>
    </source>
</evidence>